<keyword evidence="4" id="KW-1185">Reference proteome</keyword>
<protein>
    <recommendedName>
        <fullName evidence="2">ParB-like N-terminal domain-containing protein</fullName>
    </recommendedName>
</protein>
<reference evidence="3 4" key="1">
    <citation type="submission" date="2017-05" db="EMBL/GenBank/DDBJ databases">
        <title>Comparative genomic and metabolic analysis of manganese-oxidizing mechanisms in Celeribater manganoxidans DY25T: its adaption to the environment of polymetallic nodule.</title>
        <authorList>
            <person name="Wang X."/>
        </authorList>
    </citation>
    <scope>NUCLEOTIDE SEQUENCE [LARGE SCALE GENOMIC DNA]</scope>
    <source>
        <strain evidence="3 4">DY25</strain>
        <plasmid evidence="4">pdy25-d</plasmid>
    </source>
</reference>
<dbReference type="InterPro" id="IPR037972">
    <property type="entry name" value="RepB_N"/>
</dbReference>
<dbReference type="SUPFAM" id="SSF110849">
    <property type="entry name" value="ParB/Sulfiredoxin"/>
    <property type="match status" value="1"/>
</dbReference>
<feature type="region of interest" description="Disordered" evidence="1">
    <location>
        <begin position="305"/>
        <end position="350"/>
    </location>
</feature>
<feature type="region of interest" description="Disordered" evidence="1">
    <location>
        <begin position="1"/>
        <end position="55"/>
    </location>
</feature>
<dbReference type="OrthoDB" id="7812516at2"/>
<dbReference type="Pfam" id="PF02195">
    <property type="entry name" value="ParB_N"/>
    <property type="match status" value="1"/>
</dbReference>
<dbReference type="Gene3D" id="3.90.1530.30">
    <property type="match status" value="1"/>
</dbReference>
<dbReference type="EMBL" id="CP021408">
    <property type="protein sequence ID" value="ATI43946.1"/>
    <property type="molecule type" value="Genomic_DNA"/>
</dbReference>
<dbReference type="AlphaFoldDB" id="A0A291M4N8"/>
<dbReference type="SMART" id="SM00470">
    <property type="entry name" value="ParB"/>
    <property type="match status" value="1"/>
</dbReference>
<keyword evidence="3" id="KW-0614">Plasmid</keyword>
<geneLocation type="plasmid" evidence="4">
    <name>pdy25-d</name>
</geneLocation>
<dbReference type="InterPro" id="IPR003115">
    <property type="entry name" value="ParB_N"/>
</dbReference>
<name>A0A291M4N8_9RHOB</name>
<dbReference type="CDD" id="cd16405">
    <property type="entry name" value="RepB_like_N"/>
    <property type="match status" value="1"/>
</dbReference>
<evidence type="ECO:0000256" key="1">
    <source>
        <dbReference type="SAM" id="MobiDB-lite"/>
    </source>
</evidence>
<evidence type="ECO:0000313" key="3">
    <source>
        <dbReference type="EMBL" id="ATI43946.1"/>
    </source>
</evidence>
<dbReference type="Proteomes" id="UP000219050">
    <property type="component" value="Plasmid pDY25-D"/>
</dbReference>
<feature type="compositionally biased region" description="Low complexity" evidence="1">
    <location>
        <begin position="18"/>
        <end position="32"/>
    </location>
</feature>
<gene>
    <name evidence="3" type="ORF">CBW24_17540</name>
</gene>
<feature type="domain" description="ParB-like N-terminal" evidence="2">
    <location>
        <begin position="93"/>
        <end position="191"/>
    </location>
</feature>
<feature type="compositionally biased region" description="Low complexity" evidence="1">
    <location>
        <begin position="305"/>
        <end position="316"/>
    </location>
</feature>
<dbReference type="RefSeq" id="WP_097374563.1">
    <property type="nucleotide sequence ID" value="NZ_CP021408.1"/>
</dbReference>
<dbReference type="KEGG" id="cmag:CBW24_17540"/>
<organism evidence="3 4">
    <name type="scientific">Pacificitalea manganoxidans</name>
    <dbReference type="NCBI Taxonomy" id="1411902"/>
    <lineage>
        <taxon>Bacteria</taxon>
        <taxon>Pseudomonadati</taxon>
        <taxon>Pseudomonadota</taxon>
        <taxon>Alphaproteobacteria</taxon>
        <taxon>Rhodobacterales</taxon>
        <taxon>Paracoccaceae</taxon>
        <taxon>Pacificitalea</taxon>
    </lineage>
</organism>
<dbReference type="InterPro" id="IPR036086">
    <property type="entry name" value="ParB/Sulfiredoxin_sf"/>
</dbReference>
<evidence type="ECO:0000259" key="2">
    <source>
        <dbReference type="SMART" id="SM00470"/>
    </source>
</evidence>
<evidence type="ECO:0000313" key="4">
    <source>
        <dbReference type="Proteomes" id="UP000219050"/>
    </source>
</evidence>
<sequence length="386" mass="41384">MAKRRRLTPPRADFLTSAAEPAAGAAPEAPGPLETKTMFRLNPNPVPNPAPRSRAPIADVAGETSASAALSELSQEVAQRRAEGRMVERLPLLQVDAAHLVRDRLTADAEELQALTDSLRDRGQQTPIEVVDRGESARPRYGLIAGWRRMAALLQLSGEAGEAPQDATVLAVIRSPKTASDAYLAMVEENEIRADLSYYERARIVLKSVEQGVHLSQKEALTTLFKHVSRAKRSKIKSFVPVVAALDGVLRFPTALSEKAGLDLARYLAADQGHAARLITRLQDAAPASAEEELALIAAETGSPAMAPAADPDIPAETVPVTGVSDSNPPAPPRQPAAPRAQNRQAESRAAVHADFEPDTGIIRLSGPGVDAAFLLDLEHWLARRR</sequence>
<proteinExistence type="predicted"/>
<accession>A0A291M4N8</accession>